<dbReference type="SUPFAM" id="SSF159888">
    <property type="entry name" value="YdhG-like"/>
    <property type="match status" value="1"/>
</dbReference>
<dbReference type="Proteomes" id="UP000035481">
    <property type="component" value="Unassembled WGS sequence"/>
</dbReference>
<dbReference type="Pfam" id="PF08818">
    <property type="entry name" value="DUF1801"/>
    <property type="match status" value="1"/>
</dbReference>
<organism evidence="2 3">
    <name type="scientific">Dyella japonica DSM 16301</name>
    <dbReference type="NCBI Taxonomy" id="1440762"/>
    <lineage>
        <taxon>Bacteria</taxon>
        <taxon>Pseudomonadati</taxon>
        <taxon>Pseudomonadota</taxon>
        <taxon>Gammaproteobacteria</taxon>
        <taxon>Lysobacterales</taxon>
        <taxon>Rhodanobacteraceae</taxon>
        <taxon>Dyella</taxon>
    </lineage>
</organism>
<feature type="domain" description="YdhG-like" evidence="1">
    <location>
        <begin position="19"/>
        <end position="108"/>
    </location>
</feature>
<accession>A0A0G9GZV5</accession>
<dbReference type="InterPro" id="IPR014922">
    <property type="entry name" value="YdhG-like"/>
</dbReference>
<dbReference type="OrthoDB" id="7619808at2"/>
<sequence length="199" mass="22325">MAHDHRIDAYILKAPPFAQPILEHLRDVVHEACPEVEEGIKWSMPFFSLNGSPMCQMAAFKQHCAFGFWRHKEVTGSDRADGMGQFGKLTSLKDLPAKKTLIALIRKAKALNETGVKVSRPKAAPKPAPTLPEDVAALLAMKKHAAARKTYEGFPPSAQRDYVEWITEAKTDATRQKRIASALEWLAEGKRRNWKYEAC</sequence>
<dbReference type="STRING" id="1440762.Y882_13080"/>
<dbReference type="Pfam" id="PF13376">
    <property type="entry name" value="OmdA"/>
    <property type="match status" value="1"/>
</dbReference>
<dbReference type="Gene3D" id="3.90.1150.200">
    <property type="match status" value="1"/>
</dbReference>
<reference evidence="2 3" key="1">
    <citation type="journal article" date="2015" name="Antonie Van Leeuwenhoek">
        <title>A phylogenomic and molecular marker based taxonomic framework for the order Xanthomonadales: proposal to transfer the families Algiphilaceae and Solimonadaceae to the order Nevskiales ord. nov. and to create a new family within the order Xanthomonadales, the family Rhodanobacteraceae fam. nov., containing the genus Rhodanobacter and its closest relatives.</title>
        <authorList>
            <person name="Naushad S."/>
            <person name="Adeolu M."/>
            <person name="Wong S."/>
            <person name="Sohail M."/>
            <person name="Schellhorn H.E."/>
            <person name="Gupta R.S."/>
        </authorList>
    </citation>
    <scope>NUCLEOTIDE SEQUENCE [LARGE SCALE GENOMIC DNA]</scope>
    <source>
        <strain evidence="2 3">DSM 16301</strain>
    </source>
</reference>
<dbReference type="RefSeq" id="WP_046972318.1">
    <property type="nucleotide sequence ID" value="NZ_JPLA01000032.1"/>
</dbReference>
<dbReference type="EMBL" id="JPLA01000032">
    <property type="protein sequence ID" value="KLD63110.1"/>
    <property type="molecule type" value="Genomic_DNA"/>
</dbReference>
<comment type="caution">
    <text evidence="2">The sequence shown here is derived from an EMBL/GenBank/DDBJ whole genome shotgun (WGS) entry which is preliminary data.</text>
</comment>
<name>A0A0G9GZV5_9GAMM</name>
<protein>
    <recommendedName>
        <fullName evidence="1">YdhG-like domain-containing protein</fullName>
    </recommendedName>
</protein>
<gene>
    <name evidence="2" type="ORF">Y882_13080</name>
</gene>
<evidence type="ECO:0000313" key="3">
    <source>
        <dbReference type="Proteomes" id="UP000035481"/>
    </source>
</evidence>
<dbReference type="PATRIC" id="fig|1440762.4.peg.2253"/>
<dbReference type="AlphaFoldDB" id="A0A0G9GZV5"/>
<evidence type="ECO:0000259" key="1">
    <source>
        <dbReference type="Pfam" id="PF08818"/>
    </source>
</evidence>
<proteinExistence type="predicted"/>
<evidence type="ECO:0000313" key="2">
    <source>
        <dbReference type="EMBL" id="KLD63110.1"/>
    </source>
</evidence>